<keyword evidence="1" id="KW-0808">Transferase</keyword>
<reference evidence="1 2" key="1">
    <citation type="submission" date="2022-01" db="EMBL/GenBank/DDBJ databases">
        <title>A high-quality chromosome-level genome assembly of rohu carp, Labeo rohita.</title>
        <authorList>
            <person name="Arick M.A. II"/>
            <person name="Hsu C.-Y."/>
            <person name="Magbanua Z."/>
            <person name="Pechanova O."/>
            <person name="Grover C."/>
            <person name="Miller E."/>
            <person name="Thrash A."/>
            <person name="Ezzel L."/>
            <person name="Alam S."/>
            <person name="Benzie J."/>
            <person name="Hamilton M."/>
            <person name="Karsi A."/>
            <person name="Lawrence M.L."/>
            <person name="Peterson D.G."/>
        </authorList>
    </citation>
    <scope>NUCLEOTIDE SEQUENCE [LARGE SCALE GENOMIC DNA]</scope>
    <source>
        <strain evidence="2">BAU-BD-2019</strain>
        <tissue evidence="1">Blood</tissue>
    </source>
</reference>
<evidence type="ECO:0000313" key="2">
    <source>
        <dbReference type="Proteomes" id="UP000830375"/>
    </source>
</evidence>
<sequence>MFWAVLIGRTRKNIWSTIDCQKLKQIKEKSAKNCLRNKRQTNVFWLTNLNQDFQIKNLDNILVCCFHFLSSRGNIRLISLRDNSPKNDNYLIIYSPSRHPSSI</sequence>
<dbReference type="Proteomes" id="UP000830375">
    <property type="component" value="Unassembled WGS sequence"/>
</dbReference>
<keyword evidence="2" id="KW-1185">Reference proteome</keyword>
<keyword evidence="1" id="KW-0418">Kinase</keyword>
<protein>
    <submittedName>
        <fullName evidence="1">Sensor histidine kinase DpiB</fullName>
    </submittedName>
</protein>
<name>A0ABQ8MC58_LABRO</name>
<evidence type="ECO:0000313" key="1">
    <source>
        <dbReference type="EMBL" id="KAI2660454.1"/>
    </source>
</evidence>
<dbReference type="GO" id="GO:0016301">
    <property type="term" value="F:kinase activity"/>
    <property type="evidence" value="ECO:0007669"/>
    <property type="project" value="UniProtKB-KW"/>
</dbReference>
<accession>A0ABQ8MC58</accession>
<proteinExistence type="predicted"/>
<organism evidence="1 2">
    <name type="scientific">Labeo rohita</name>
    <name type="common">Indian major carp</name>
    <name type="synonym">Cyprinus rohita</name>
    <dbReference type="NCBI Taxonomy" id="84645"/>
    <lineage>
        <taxon>Eukaryota</taxon>
        <taxon>Metazoa</taxon>
        <taxon>Chordata</taxon>
        <taxon>Craniata</taxon>
        <taxon>Vertebrata</taxon>
        <taxon>Euteleostomi</taxon>
        <taxon>Actinopterygii</taxon>
        <taxon>Neopterygii</taxon>
        <taxon>Teleostei</taxon>
        <taxon>Ostariophysi</taxon>
        <taxon>Cypriniformes</taxon>
        <taxon>Cyprinidae</taxon>
        <taxon>Labeoninae</taxon>
        <taxon>Labeonini</taxon>
        <taxon>Labeo</taxon>
    </lineage>
</organism>
<gene>
    <name evidence="1" type="ORF">H4Q32_008020</name>
</gene>
<dbReference type="EMBL" id="JACTAM010000009">
    <property type="protein sequence ID" value="KAI2660454.1"/>
    <property type="molecule type" value="Genomic_DNA"/>
</dbReference>
<comment type="caution">
    <text evidence="1">The sequence shown here is derived from an EMBL/GenBank/DDBJ whole genome shotgun (WGS) entry which is preliminary data.</text>
</comment>